<evidence type="ECO:0000256" key="1">
    <source>
        <dbReference type="ARBA" id="ARBA00004141"/>
    </source>
</evidence>
<feature type="transmembrane region" description="Helical" evidence="6">
    <location>
        <begin position="20"/>
        <end position="42"/>
    </location>
</feature>
<feature type="transmembrane region" description="Helical" evidence="6">
    <location>
        <begin position="54"/>
        <end position="75"/>
    </location>
</feature>
<dbReference type="OrthoDB" id="10017208at2759"/>
<evidence type="ECO:0000256" key="6">
    <source>
        <dbReference type="SAM" id="Phobius"/>
    </source>
</evidence>
<protein>
    <recommendedName>
        <fullName evidence="7">Rhodopsin domain-containing protein</fullName>
    </recommendedName>
</protein>
<name>A0A8H3FNG8_9LECA</name>
<evidence type="ECO:0000256" key="3">
    <source>
        <dbReference type="ARBA" id="ARBA00022989"/>
    </source>
</evidence>
<feature type="transmembrane region" description="Helical" evidence="6">
    <location>
        <begin position="142"/>
        <end position="162"/>
    </location>
</feature>
<proteinExistence type="inferred from homology"/>
<keyword evidence="2 6" id="KW-0812">Transmembrane</keyword>
<dbReference type="InterPro" id="IPR052337">
    <property type="entry name" value="SAT4-like"/>
</dbReference>
<feature type="transmembrane region" description="Helical" evidence="6">
    <location>
        <begin position="182"/>
        <end position="200"/>
    </location>
</feature>
<sequence>MDTVSLKDVEELLKLIYAGNIPYLVLNSTTKTSVLLFYFRLFGTLGTRPGFRKLLFATQTLVVLWFVGSILPGIFRCHPIHDSWNPKLLGEPDVRHDCINDNTYYFSSSVLNVALDLWILLLPISIIWTLQLSARRKVGLSAIFLLGGFLCGASIGRAYTIANVSLSDFSYDTAPSAVWSSVEISFGIICACLPTIPPVFQFCSRRVRNATSQRRTTLESNAVWYSESTATRGRQNERRYLDEELTTLRPAYSNSKGPSERSGIRYGAEAIDDNEGVPVAMRRSNQPSGW</sequence>
<dbReference type="GO" id="GO:0016020">
    <property type="term" value="C:membrane"/>
    <property type="evidence" value="ECO:0007669"/>
    <property type="project" value="UniProtKB-SubCell"/>
</dbReference>
<dbReference type="EMBL" id="CAJPDT010000045">
    <property type="protein sequence ID" value="CAF9927030.1"/>
    <property type="molecule type" value="Genomic_DNA"/>
</dbReference>
<evidence type="ECO:0000259" key="7">
    <source>
        <dbReference type="Pfam" id="PF20684"/>
    </source>
</evidence>
<dbReference type="AlphaFoldDB" id="A0A8H3FNG8"/>
<evidence type="ECO:0000256" key="2">
    <source>
        <dbReference type="ARBA" id="ARBA00022692"/>
    </source>
</evidence>
<accession>A0A8H3FNG8</accession>
<comment type="subcellular location">
    <subcellularLocation>
        <location evidence="1">Membrane</location>
        <topology evidence="1">Multi-pass membrane protein</topology>
    </subcellularLocation>
</comment>
<keyword evidence="3 6" id="KW-1133">Transmembrane helix</keyword>
<feature type="transmembrane region" description="Helical" evidence="6">
    <location>
        <begin position="110"/>
        <end position="130"/>
    </location>
</feature>
<dbReference type="PANTHER" id="PTHR33048">
    <property type="entry name" value="PTH11-LIKE INTEGRAL MEMBRANE PROTEIN (AFU_ORTHOLOGUE AFUA_5G11245)"/>
    <property type="match status" value="1"/>
</dbReference>
<feature type="domain" description="Rhodopsin" evidence="7">
    <location>
        <begin position="2"/>
        <end position="201"/>
    </location>
</feature>
<reference evidence="8" key="1">
    <citation type="submission" date="2021-03" db="EMBL/GenBank/DDBJ databases">
        <authorList>
            <person name="Tagirdzhanova G."/>
        </authorList>
    </citation>
    <scope>NUCLEOTIDE SEQUENCE</scope>
</reference>
<dbReference type="Proteomes" id="UP000664534">
    <property type="component" value="Unassembled WGS sequence"/>
</dbReference>
<dbReference type="Pfam" id="PF20684">
    <property type="entry name" value="Fung_rhodopsin"/>
    <property type="match status" value="1"/>
</dbReference>
<keyword evidence="4 6" id="KW-0472">Membrane</keyword>
<evidence type="ECO:0000256" key="5">
    <source>
        <dbReference type="ARBA" id="ARBA00038359"/>
    </source>
</evidence>
<comment type="similarity">
    <text evidence="5">Belongs to the SAT4 family.</text>
</comment>
<evidence type="ECO:0000313" key="8">
    <source>
        <dbReference type="EMBL" id="CAF9927030.1"/>
    </source>
</evidence>
<keyword evidence="9" id="KW-1185">Reference proteome</keyword>
<evidence type="ECO:0000313" key="9">
    <source>
        <dbReference type="Proteomes" id="UP000664534"/>
    </source>
</evidence>
<organism evidence="8 9">
    <name type="scientific">Imshaugia aleurites</name>
    <dbReference type="NCBI Taxonomy" id="172621"/>
    <lineage>
        <taxon>Eukaryota</taxon>
        <taxon>Fungi</taxon>
        <taxon>Dikarya</taxon>
        <taxon>Ascomycota</taxon>
        <taxon>Pezizomycotina</taxon>
        <taxon>Lecanoromycetes</taxon>
        <taxon>OSLEUM clade</taxon>
        <taxon>Lecanoromycetidae</taxon>
        <taxon>Lecanorales</taxon>
        <taxon>Lecanorineae</taxon>
        <taxon>Parmeliaceae</taxon>
        <taxon>Imshaugia</taxon>
    </lineage>
</organism>
<dbReference type="PANTHER" id="PTHR33048:SF47">
    <property type="entry name" value="INTEGRAL MEMBRANE PROTEIN-RELATED"/>
    <property type="match status" value="1"/>
</dbReference>
<comment type="caution">
    <text evidence="8">The sequence shown here is derived from an EMBL/GenBank/DDBJ whole genome shotgun (WGS) entry which is preliminary data.</text>
</comment>
<dbReference type="InterPro" id="IPR049326">
    <property type="entry name" value="Rhodopsin_dom_fungi"/>
</dbReference>
<evidence type="ECO:0000256" key="4">
    <source>
        <dbReference type="ARBA" id="ARBA00023136"/>
    </source>
</evidence>
<gene>
    <name evidence="8" type="ORF">IMSHALPRED_007103</name>
</gene>